<dbReference type="SUPFAM" id="SSF56487">
    <property type="entry name" value="SRCR-like"/>
    <property type="match status" value="3"/>
</dbReference>
<dbReference type="InterPro" id="IPR001190">
    <property type="entry name" value="SRCR"/>
</dbReference>
<feature type="domain" description="SRCR" evidence="7">
    <location>
        <begin position="26"/>
        <end position="122"/>
    </location>
</feature>
<accession>A0AAD1S3B9</accession>
<evidence type="ECO:0000256" key="4">
    <source>
        <dbReference type="ARBA" id="ARBA00023180"/>
    </source>
</evidence>
<dbReference type="Gene3D" id="3.10.250.10">
    <property type="entry name" value="SRCR-like domain"/>
    <property type="match status" value="3"/>
</dbReference>
<evidence type="ECO:0000256" key="1">
    <source>
        <dbReference type="ARBA" id="ARBA00022729"/>
    </source>
</evidence>
<keyword evidence="3 5" id="KW-1015">Disulfide bond</keyword>
<evidence type="ECO:0000256" key="3">
    <source>
        <dbReference type="ARBA" id="ARBA00023157"/>
    </source>
</evidence>
<gene>
    <name evidence="8" type="ORF">PECUL_23A061449</name>
</gene>
<feature type="signal peptide" evidence="6">
    <location>
        <begin position="1"/>
        <end position="23"/>
    </location>
</feature>
<evidence type="ECO:0000256" key="2">
    <source>
        <dbReference type="ARBA" id="ARBA00022737"/>
    </source>
</evidence>
<dbReference type="Proteomes" id="UP001295444">
    <property type="component" value="Chromosome 04"/>
</dbReference>
<dbReference type="PANTHER" id="PTHR19331:SF468">
    <property type="entry name" value="SCAVENGER RECEPTOR CYSTEINE-RICH TYPE 1 PROTEIN M160"/>
    <property type="match status" value="1"/>
</dbReference>
<dbReference type="FunFam" id="3.10.250.10:FF:000010">
    <property type="entry name" value="T-cell differentiation antigen CD6"/>
    <property type="match status" value="1"/>
</dbReference>
<comment type="caution">
    <text evidence="5">Lacks conserved residue(s) required for the propagation of feature annotation.</text>
</comment>
<reference evidence="8" key="1">
    <citation type="submission" date="2022-03" db="EMBL/GenBank/DDBJ databases">
        <authorList>
            <person name="Alioto T."/>
            <person name="Alioto T."/>
            <person name="Gomez Garrido J."/>
        </authorList>
    </citation>
    <scope>NUCLEOTIDE SEQUENCE</scope>
</reference>
<dbReference type="SMART" id="SM00202">
    <property type="entry name" value="SR"/>
    <property type="match status" value="3"/>
</dbReference>
<dbReference type="PROSITE" id="PS50287">
    <property type="entry name" value="SRCR_2"/>
    <property type="match status" value="3"/>
</dbReference>
<dbReference type="GO" id="GO:0016020">
    <property type="term" value="C:membrane"/>
    <property type="evidence" value="ECO:0007669"/>
    <property type="project" value="InterPro"/>
</dbReference>
<feature type="disulfide bond" evidence="5">
    <location>
        <begin position="196"/>
        <end position="206"/>
    </location>
</feature>
<dbReference type="PANTHER" id="PTHR19331">
    <property type="entry name" value="SCAVENGER RECEPTOR DOMAIN-CONTAINING"/>
    <property type="match status" value="1"/>
</dbReference>
<feature type="chain" id="PRO_5042257100" evidence="6">
    <location>
        <begin position="24"/>
        <end position="382"/>
    </location>
</feature>
<dbReference type="InterPro" id="IPR036772">
    <property type="entry name" value="SRCR-like_dom_sf"/>
</dbReference>
<keyword evidence="1 6" id="KW-0732">Signal</keyword>
<name>A0AAD1S3B9_PELCU</name>
<sequence>MAGYSISYLTLWIYILIPVKTGSHPIQLFGGGSRCQGIVQILRKDVWMPVCNRFWNDTLTAMVCKELNCGNPTGSAVNGETTLSVNTTFLRVTCPDTDLLKACNISFVTEAYCRRPVVINCTDPFVLRLSGGGSSCAGRVEIFHDGVWGSVCDDGWDSLDAHVTCRQLGCGNALQALGASHYGPGPSKIHLDEIGCTGAERDLRDCPARHQHDCTALEHAGVICTNHKAVRVSGGADNCSGRVEVFTDGVWGTVCEDHWFEDEFAMLCNTLGCGSFVRKTCHNHSLSTYTSFICKDTSSLWNCSIYHKNHNICKESKALGVVCKGSLETETSIPTKTSIITTASTAGKMKSIKCTELFSEVKVAGNSKLKEQYSFRNSKLYS</sequence>
<dbReference type="PROSITE" id="PS00420">
    <property type="entry name" value="SRCR_1"/>
    <property type="match status" value="2"/>
</dbReference>
<feature type="domain" description="SRCR" evidence="7">
    <location>
        <begin position="230"/>
        <end position="324"/>
    </location>
</feature>
<dbReference type="AlphaFoldDB" id="A0AAD1S3B9"/>
<keyword evidence="2" id="KW-0677">Repeat</keyword>
<keyword evidence="9" id="KW-1185">Reference proteome</keyword>
<protein>
    <submittedName>
        <fullName evidence="8">T-cell differentiation antigen CD6</fullName>
    </submittedName>
</protein>
<evidence type="ECO:0000313" key="8">
    <source>
        <dbReference type="EMBL" id="CAH2286334.1"/>
    </source>
</evidence>
<organism evidence="8 9">
    <name type="scientific">Pelobates cultripes</name>
    <name type="common">Western spadefoot toad</name>
    <dbReference type="NCBI Taxonomy" id="61616"/>
    <lineage>
        <taxon>Eukaryota</taxon>
        <taxon>Metazoa</taxon>
        <taxon>Chordata</taxon>
        <taxon>Craniata</taxon>
        <taxon>Vertebrata</taxon>
        <taxon>Euteleostomi</taxon>
        <taxon>Amphibia</taxon>
        <taxon>Batrachia</taxon>
        <taxon>Anura</taxon>
        <taxon>Pelobatoidea</taxon>
        <taxon>Pelobatidae</taxon>
        <taxon>Pelobates</taxon>
    </lineage>
</organism>
<evidence type="ECO:0000256" key="5">
    <source>
        <dbReference type="PROSITE-ProRule" id="PRU00196"/>
    </source>
</evidence>
<keyword evidence="4" id="KW-0325">Glycoprotein</keyword>
<evidence type="ECO:0000259" key="7">
    <source>
        <dbReference type="PROSITE" id="PS50287"/>
    </source>
</evidence>
<dbReference type="PRINTS" id="PR00258">
    <property type="entry name" value="SPERACTRCPTR"/>
</dbReference>
<dbReference type="EMBL" id="OW240915">
    <property type="protein sequence ID" value="CAH2286334.1"/>
    <property type="molecule type" value="Genomic_DNA"/>
</dbReference>
<evidence type="ECO:0000313" key="9">
    <source>
        <dbReference type="Proteomes" id="UP001295444"/>
    </source>
</evidence>
<dbReference type="Pfam" id="PF00530">
    <property type="entry name" value="SRCR"/>
    <property type="match status" value="3"/>
</dbReference>
<proteinExistence type="predicted"/>
<evidence type="ECO:0000256" key="6">
    <source>
        <dbReference type="SAM" id="SignalP"/>
    </source>
</evidence>
<feature type="domain" description="SRCR" evidence="7">
    <location>
        <begin position="127"/>
        <end position="225"/>
    </location>
</feature>